<dbReference type="EMBL" id="SRSC01000005">
    <property type="protein sequence ID" value="TGU70194.1"/>
    <property type="molecule type" value="Genomic_DNA"/>
</dbReference>
<feature type="domain" description="SMP-30/Gluconolactonase/LRE-like region" evidence="3">
    <location>
        <begin position="143"/>
        <end position="247"/>
    </location>
</feature>
<feature type="repeat" description="NHL" evidence="2">
    <location>
        <begin position="201"/>
        <end position="242"/>
    </location>
</feature>
<feature type="repeat" description="NHL" evidence="2">
    <location>
        <begin position="296"/>
        <end position="336"/>
    </location>
</feature>
<dbReference type="InterPro" id="IPR001258">
    <property type="entry name" value="NHL_repeat"/>
</dbReference>
<dbReference type="Gene3D" id="2.120.10.30">
    <property type="entry name" value="TolB, C-terminal domain"/>
    <property type="match status" value="3"/>
</dbReference>
<dbReference type="InterPro" id="IPR000033">
    <property type="entry name" value="LDLR_classB_rpt"/>
</dbReference>
<protein>
    <submittedName>
        <fullName evidence="4">6-bladed beta-propeller</fullName>
    </submittedName>
</protein>
<dbReference type="PROSITE" id="PS51125">
    <property type="entry name" value="NHL"/>
    <property type="match status" value="4"/>
</dbReference>
<dbReference type="GO" id="GO:0043161">
    <property type="term" value="P:proteasome-mediated ubiquitin-dependent protein catabolic process"/>
    <property type="evidence" value="ECO:0007669"/>
    <property type="project" value="TreeGrafter"/>
</dbReference>
<dbReference type="Proteomes" id="UP000306416">
    <property type="component" value="Unassembled WGS sequence"/>
</dbReference>
<accession>A0A4S1CA64</accession>
<keyword evidence="1" id="KW-0677">Repeat</keyword>
<evidence type="ECO:0000259" key="3">
    <source>
        <dbReference type="Pfam" id="PF08450"/>
    </source>
</evidence>
<dbReference type="SUPFAM" id="SSF101898">
    <property type="entry name" value="NHL repeat"/>
    <property type="match status" value="1"/>
</dbReference>
<feature type="repeat" description="NHL" evidence="2">
    <location>
        <begin position="246"/>
        <end position="289"/>
    </location>
</feature>
<reference evidence="4 5" key="1">
    <citation type="submission" date="2019-04" db="EMBL/GenBank/DDBJ databases">
        <title>Geobacter oryzae sp. nov., ferric-reducing bacteria isolated from paddy soil.</title>
        <authorList>
            <person name="Xu Z."/>
            <person name="Masuda Y."/>
            <person name="Itoh H."/>
            <person name="Senoo K."/>
        </authorList>
    </citation>
    <scope>NUCLEOTIDE SEQUENCE [LARGE SCALE GENOMIC DNA]</scope>
    <source>
        <strain evidence="4 5">Red111</strain>
    </source>
</reference>
<dbReference type="PANTHER" id="PTHR24104:SF25">
    <property type="entry name" value="PROTEIN LIN-41"/>
    <property type="match status" value="1"/>
</dbReference>
<dbReference type="Pfam" id="PF08450">
    <property type="entry name" value="SGL"/>
    <property type="match status" value="1"/>
</dbReference>
<evidence type="ECO:0000256" key="1">
    <source>
        <dbReference type="ARBA" id="ARBA00022737"/>
    </source>
</evidence>
<dbReference type="Pfam" id="PF01436">
    <property type="entry name" value="NHL"/>
    <property type="match status" value="2"/>
</dbReference>
<dbReference type="GO" id="GO:0061630">
    <property type="term" value="F:ubiquitin protein ligase activity"/>
    <property type="evidence" value="ECO:0007669"/>
    <property type="project" value="TreeGrafter"/>
</dbReference>
<proteinExistence type="predicted"/>
<dbReference type="RefSeq" id="WP_135872517.1">
    <property type="nucleotide sequence ID" value="NZ_SRSC01000005.1"/>
</dbReference>
<evidence type="ECO:0000313" key="4">
    <source>
        <dbReference type="EMBL" id="TGU70194.1"/>
    </source>
</evidence>
<keyword evidence="5" id="KW-1185">Reference proteome</keyword>
<dbReference type="PANTHER" id="PTHR24104">
    <property type="entry name" value="E3 UBIQUITIN-PROTEIN LIGASE NHLRC1-RELATED"/>
    <property type="match status" value="1"/>
</dbReference>
<name>A0A4S1CA64_9BACT</name>
<dbReference type="InterPro" id="IPR013658">
    <property type="entry name" value="SGL"/>
</dbReference>
<gene>
    <name evidence="4" type="ORF">E4633_18520</name>
</gene>
<sequence>MSIKNSIIFFPLLVLLLLSGCAGSAPQRRGGDYRELQWPALPTPPRITWVKEIRDFEDAGISKGFWQRAIELLTGEPDQRIGKPYGVYVDQKERIFIADVGLALVHIMDPDKKSYTVIGGGLRTPIAVTGDDRDNIYISDAGTGVVYRYALSGGKLQRFNVTALDRPTGLAFNANNRFIYVSDTASHQIVVYDLAGNERYRIGGRGTGAGQFNYPTDLFVDASGRLYVTDALNSRIQIFTANGHFLKQFGRAGDTSGSFARPKGVAVDSDGHIYVCDALFDAVQIFNDNGRVLLDFGSHGSNPGQFWMPAGIFIGKGDLIYVADSYNRRLQVFRYLRVDDPQTGAPLPAPGESK</sequence>
<dbReference type="AlphaFoldDB" id="A0A4S1CA64"/>
<feature type="repeat" description="NHL" evidence="2">
    <location>
        <begin position="153"/>
        <end position="195"/>
    </location>
</feature>
<dbReference type="InterPro" id="IPR050952">
    <property type="entry name" value="TRIM-NHL_E3_ligases"/>
</dbReference>
<dbReference type="GO" id="GO:0000209">
    <property type="term" value="P:protein polyubiquitination"/>
    <property type="evidence" value="ECO:0007669"/>
    <property type="project" value="TreeGrafter"/>
</dbReference>
<dbReference type="GO" id="GO:0008270">
    <property type="term" value="F:zinc ion binding"/>
    <property type="evidence" value="ECO:0007669"/>
    <property type="project" value="UniProtKB-KW"/>
</dbReference>
<dbReference type="PROSITE" id="PS51257">
    <property type="entry name" value="PROKAR_LIPOPROTEIN"/>
    <property type="match status" value="1"/>
</dbReference>
<dbReference type="InterPro" id="IPR011042">
    <property type="entry name" value="6-blade_b-propeller_TolB-like"/>
</dbReference>
<dbReference type="SMART" id="SM00135">
    <property type="entry name" value="LY"/>
    <property type="match status" value="2"/>
</dbReference>
<evidence type="ECO:0000313" key="5">
    <source>
        <dbReference type="Proteomes" id="UP000306416"/>
    </source>
</evidence>
<evidence type="ECO:0000256" key="2">
    <source>
        <dbReference type="PROSITE-ProRule" id="PRU00504"/>
    </source>
</evidence>
<organism evidence="4 5">
    <name type="scientific">Geomonas terrae</name>
    <dbReference type="NCBI Taxonomy" id="2562681"/>
    <lineage>
        <taxon>Bacteria</taxon>
        <taxon>Pseudomonadati</taxon>
        <taxon>Thermodesulfobacteriota</taxon>
        <taxon>Desulfuromonadia</taxon>
        <taxon>Geobacterales</taxon>
        <taxon>Geobacteraceae</taxon>
        <taxon>Geomonas</taxon>
    </lineage>
</organism>
<comment type="caution">
    <text evidence="4">The sequence shown here is derived from an EMBL/GenBank/DDBJ whole genome shotgun (WGS) entry which is preliminary data.</text>
</comment>